<dbReference type="Proteomes" id="UP001174694">
    <property type="component" value="Unassembled WGS sequence"/>
</dbReference>
<keyword evidence="3 5" id="KW-0378">Hydrolase</keyword>
<feature type="active site" description="Charge relay system" evidence="5">
    <location>
        <position position="212"/>
    </location>
</feature>
<evidence type="ECO:0000313" key="10">
    <source>
        <dbReference type="Proteomes" id="UP001174694"/>
    </source>
</evidence>
<comment type="similarity">
    <text evidence="1 5 6">Belongs to the peptidase S8 family.</text>
</comment>
<evidence type="ECO:0000256" key="1">
    <source>
        <dbReference type="ARBA" id="ARBA00011073"/>
    </source>
</evidence>
<feature type="signal peptide" evidence="7">
    <location>
        <begin position="1"/>
        <end position="20"/>
    </location>
</feature>
<evidence type="ECO:0000256" key="7">
    <source>
        <dbReference type="SAM" id="SignalP"/>
    </source>
</evidence>
<reference evidence="9" key="1">
    <citation type="submission" date="2022-07" db="EMBL/GenBank/DDBJ databases">
        <title>Fungi with potential for degradation of polypropylene.</title>
        <authorList>
            <person name="Gostincar C."/>
        </authorList>
    </citation>
    <scope>NUCLEOTIDE SEQUENCE</scope>
    <source>
        <strain evidence="9">EXF-13308</strain>
    </source>
</reference>
<keyword evidence="2 5" id="KW-0645">Protease</keyword>
<dbReference type="InterPro" id="IPR023827">
    <property type="entry name" value="Peptidase_S8_Asp-AS"/>
</dbReference>
<evidence type="ECO:0000256" key="5">
    <source>
        <dbReference type="PROSITE-ProRule" id="PRU01240"/>
    </source>
</evidence>
<dbReference type="Gene3D" id="3.40.50.200">
    <property type="entry name" value="Peptidase S8/S53 domain"/>
    <property type="match status" value="1"/>
</dbReference>
<dbReference type="InterPro" id="IPR036852">
    <property type="entry name" value="Peptidase_S8/S53_dom_sf"/>
</dbReference>
<dbReference type="PANTHER" id="PTHR43806:SF11">
    <property type="entry name" value="CEREVISIN-RELATED"/>
    <property type="match status" value="1"/>
</dbReference>
<feature type="active site" description="Charge relay system" evidence="5">
    <location>
        <position position="370"/>
    </location>
</feature>
<accession>A0AA38VT25</accession>
<evidence type="ECO:0000259" key="8">
    <source>
        <dbReference type="Pfam" id="PF00082"/>
    </source>
</evidence>
<comment type="caution">
    <text evidence="9">The sequence shown here is derived from an EMBL/GenBank/DDBJ whole genome shotgun (WGS) entry which is preliminary data.</text>
</comment>
<evidence type="ECO:0000256" key="2">
    <source>
        <dbReference type="ARBA" id="ARBA00022670"/>
    </source>
</evidence>
<dbReference type="InterPro" id="IPR023828">
    <property type="entry name" value="Peptidase_S8_Ser-AS"/>
</dbReference>
<gene>
    <name evidence="9" type="ORF">NKR23_g3765</name>
</gene>
<keyword evidence="4 5" id="KW-0720">Serine protease</keyword>
<dbReference type="InterPro" id="IPR022398">
    <property type="entry name" value="Peptidase_S8_His-AS"/>
</dbReference>
<dbReference type="PROSITE" id="PS51892">
    <property type="entry name" value="SUBTILASE"/>
    <property type="match status" value="1"/>
</dbReference>
<organism evidence="9 10">
    <name type="scientific">Pleurostoma richardsiae</name>
    <dbReference type="NCBI Taxonomy" id="41990"/>
    <lineage>
        <taxon>Eukaryota</taxon>
        <taxon>Fungi</taxon>
        <taxon>Dikarya</taxon>
        <taxon>Ascomycota</taxon>
        <taxon>Pezizomycotina</taxon>
        <taxon>Sordariomycetes</taxon>
        <taxon>Sordariomycetidae</taxon>
        <taxon>Calosphaeriales</taxon>
        <taxon>Pleurostomataceae</taxon>
        <taxon>Pleurostoma</taxon>
    </lineage>
</organism>
<dbReference type="PROSITE" id="PS00137">
    <property type="entry name" value="SUBTILASE_HIS"/>
    <property type="match status" value="1"/>
</dbReference>
<feature type="domain" description="Peptidase S8/S53" evidence="8">
    <location>
        <begin position="172"/>
        <end position="396"/>
    </location>
</feature>
<dbReference type="SUPFAM" id="SSF52743">
    <property type="entry name" value="Subtilisin-like"/>
    <property type="match status" value="1"/>
</dbReference>
<dbReference type="InterPro" id="IPR015500">
    <property type="entry name" value="Peptidase_S8_subtilisin-rel"/>
</dbReference>
<dbReference type="InterPro" id="IPR050131">
    <property type="entry name" value="Peptidase_S8_subtilisin-like"/>
</dbReference>
<evidence type="ECO:0000313" key="9">
    <source>
        <dbReference type="EMBL" id="KAJ9150332.1"/>
    </source>
</evidence>
<dbReference type="EMBL" id="JANBVO010000008">
    <property type="protein sequence ID" value="KAJ9150332.1"/>
    <property type="molecule type" value="Genomic_DNA"/>
</dbReference>
<sequence length="427" mass="43819">MARLTSFLASLALLFSLTAALPAADPAPDPRGRKSQFLGVPVSNPDAKNVVANRYIVVYNSSFSTEAIETHMNSVMQTVSKRNIGKRSPIDNRALSRTVNMFSINQWRAMSLEAEDATMMEIMAADEVSYIEADARVQALATETQTDAPTGLIRLSNAARGASTYVFDDSAGEGITAYIVDTGIRVTHSEFEGRATFAANFVNDVDTDENGHGSHVAGTIGGKTFGVAKKVSLVGVKVLDADGAGTNSGVISGMNFVAQNASATGRSGKAVMNMSLGGSRSSAVNAAINAIRAAGVVPVVAAGNENQNAANDSPASATGAITVGAINQTTDAKASFSNFGSVVDVFAPGVDVQSVGITSDNGTETLSGTSMASPHVAGLAAYLMALEGISDVDAVADRITELAGATGASVRRNVRGTTSLIANNGNL</sequence>
<dbReference type="Gene3D" id="3.30.70.80">
    <property type="entry name" value="Peptidase S8 propeptide/proteinase inhibitor I9"/>
    <property type="match status" value="1"/>
</dbReference>
<dbReference type="AlphaFoldDB" id="A0AA38VT25"/>
<dbReference type="InterPro" id="IPR037045">
    <property type="entry name" value="S8pro/Inhibitor_I9_sf"/>
</dbReference>
<name>A0AA38VT25_9PEZI</name>
<dbReference type="PROSITE" id="PS00138">
    <property type="entry name" value="SUBTILASE_SER"/>
    <property type="match status" value="1"/>
</dbReference>
<dbReference type="Pfam" id="PF00082">
    <property type="entry name" value="Peptidase_S8"/>
    <property type="match status" value="1"/>
</dbReference>
<keyword evidence="7" id="KW-0732">Signal</keyword>
<dbReference type="GO" id="GO:0006508">
    <property type="term" value="P:proteolysis"/>
    <property type="evidence" value="ECO:0007669"/>
    <property type="project" value="UniProtKB-KW"/>
</dbReference>
<dbReference type="GO" id="GO:0004252">
    <property type="term" value="F:serine-type endopeptidase activity"/>
    <property type="evidence" value="ECO:0007669"/>
    <property type="project" value="UniProtKB-UniRule"/>
</dbReference>
<evidence type="ECO:0000256" key="3">
    <source>
        <dbReference type="ARBA" id="ARBA00022801"/>
    </source>
</evidence>
<proteinExistence type="inferred from homology"/>
<feature type="chain" id="PRO_5041422640" evidence="7">
    <location>
        <begin position="21"/>
        <end position="427"/>
    </location>
</feature>
<dbReference type="PANTHER" id="PTHR43806">
    <property type="entry name" value="PEPTIDASE S8"/>
    <property type="match status" value="1"/>
</dbReference>
<dbReference type="SUPFAM" id="SSF54897">
    <property type="entry name" value="Protease propeptides/inhibitors"/>
    <property type="match status" value="1"/>
</dbReference>
<dbReference type="InterPro" id="IPR000209">
    <property type="entry name" value="Peptidase_S8/S53_dom"/>
</dbReference>
<evidence type="ECO:0000256" key="6">
    <source>
        <dbReference type="RuleBase" id="RU003355"/>
    </source>
</evidence>
<dbReference type="InterPro" id="IPR034193">
    <property type="entry name" value="PCSK9_ProteinaseK-like"/>
</dbReference>
<dbReference type="FunFam" id="3.40.50.200:FF:000007">
    <property type="entry name" value="Subtilisin-like serine protease"/>
    <property type="match status" value="1"/>
</dbReference>
<dbReference type="PROSITE" id="PS00136">
    <property type="entry name" value="SUBTILASE_ASP"/>
    <property type="match status" value="1"/>
</dbReference>
<protein>
    <submittedName>
        <fullName evidence="9">Subtilase</fullName>
    </submittedName>
</protein>
<dbReference type="CDD" id="cd04077">
    <property type="entry name" value="Peptidases_S8_PCSK9_ProteinaseK_like"/>
    <property type="match status" value="1"/>
</dbReference>
<keyword evidence="10" id="KW-1185">Reference proteome</keyword>
<feature type="active site" description="Charge relay system" evidence="5">
    <location>
        <position position="181"/>
    </location>
</feature>
<evidence type="ECO:0000256" key="4">
    <source>
        <dbReference type="ARBA" id="ARBA00022825"/>
    </source>
</evidence>
<dbReference type="PRINTS" id="PR00723">
    <property type="entry name" value="SUBTILISIN"/>
</dbReference>